<gene>
    <name evidence="2" type="ORF">BIW11_03096</name>
</gene>
<dbReference type="EMBL" id="MNPL01004929">
    <property type="protein sequence ID" value="OQR76341.1"/>
    <property type="molecule type" value="Genomic_DNA"/>
</dbReference>
<evidence type="ECO:0000313" key="3">
    <source>
        <dbReference type="Proteomes" id="UP000192247"/>
    </source>
</evidence>
<comment type="caution">
    <text evidence="2">The sequence shown here is derived from an EMBL/GenBank/DDBJ whole genome shotgun (WGS) entry which is preliminary data.</text>
</comment>
<dbReference type="Proteomes" id="UP000192247">
    <property type="component" value="Unassembled WGS sequence"/>
</dbReference>
<keyword evidence="3" id="KW-1185">Reference proteome</keyword>
<dbReference type="AlphaFoldDB" id="A0A1V9XSB1"/>
<protein>
    <submittedName>
        <fullName evidence="2">Uncharacterized protein</fullName>
    </submittedName>
</protein>
<feature type="region of interest" description="Disordered" evidence="1">
    <location>
        <begin position="58"/>
        <end position="98"/>
    </location>
</feature>
<sequence>MGGVLRSTYEQIEHLEQTYEVVREGNDQPTNPGRLSVAAAIQFWGGSKSSASLTNIAGSDAHANRKRTDAGGGCGGRAPKRTPSDVGHLTPQPGIRNIGTLTGQPVRVVLLLGLLTLDSAKSSGNCGEMDAPNGS</sequence>
<organism evidence="2 3">
    <name type="scientific">Tropilaelaps mercedesae</name>
    <dbReference type="NCBI Taxonomy" id="418985"/>
    <lineage>
        <taxon>Eukaryota</taxon>
        <taxon>Metazoa</taxon>
        <taxon>Ecdysozoa</taxon>
        <taxon>Arthropoda</taxon>
        <taxon>Chelicerata</taxon>
        <taxon>Arachnida</taxon>
        <taxon>Acari</taxon>
        <taxon>Parasitiformes</taxon>
        <taxon>Mesostigmata</taxon>
        <taxon>Gamasina</taxon>
        <taxon>Dermanyssoidea</taxon>
        <taxon>Laelapidae</taxon>
        <taxon>Tropilaelaps</taxon>
    </lineage>
</organism>
<dbReference type="InParanoid" id="A0A1V9XSB1"/>
<proteinExistence type="predicted"/>
<reference evidence="2 3" key="1">
    <citation type="journal article" date="2017" name="Gigascience">
        <title>Draft genome of the honey bee ectoparasitic mite, Tropilaelaps mercedesae, is shaped by the parasitic life history.</title>
        <authorList>
            <person name="Dong X."/>
            <person name="Armstrong S.D."/>
            <person name="Xia D."/>
            <person name="Makepeace B.L."/>
            <person name="Darby A.C."/>
            <person name="Kadowaki T."/>
        </authorList>
    </citation>
    <scope>NUCLEOTIDE SEQUENCE [LARGE SCALE GENOMIC DNA]</scope>
    <source>
        <strain evidence="2">Wuxi-XJTLU</strain>
    </source>
</reference>
<evidence type="ECO:0000256" key="1">
    <source>
        <dbReference type="SAM" id="MobiDB-lite"/>
    </source>
</evidence>
<evidence type="ECO:0000313" key="2">
    <source>
        <dbReference type="EMBL" id="OQR76341.1"/>
    </source>
</evidence>
<name>A0A1V9XSB1_9ACAR</name>
<accession>A0A1V9XSB1</accession>